<comment type="caution">
    <text evidence="1">The sequence shown here is derived from an EMBL/GenBank/DDBJ whole genome shotgun (WGS) entry which is preliminary data.</text>
</comment>
<dbReference type="EMBL" id="BLXT01005648">
    <property type="protein sequence ID" value="GFO24824.1"/>
    <property type="molecule type" value="Genomic_DNA"/>
</dbReference>
<evidence type="ECO:0000313" key="2">
    <source>
        <dbReference type="Proteomes" id="UP000735302"/>
    </source>
</evidence>
<gene>
    <name evidence="1" type="ORF">PoB_005132900</name>
</gene>
<evidence type="ECO:0000313" key="1">
    <source>
        <dbReference type="EMBL" id="GFO24824.1"/>
    </source>
</evidence>
<dbReference type="Proteomes" id="UP000735302">
    <property type="component" value="Unassembled WGS sequence"/>
</dbReference>
<dbReference type="AlphaFoldDB" id="A0AAV4C2D1"/>
<proteinExistence type="predicted"/>
<name>A0AAV4C2D1_9GAST</name>
<keyword evidence="1" id="KW-0378">Hydrolase</keyword>
<sequence>MGYRPISSRLTSIQIKASPFNITIVQAYAPTIDHDVKELEEFYVQIQRAFGEVPKKNIIVVKGEDAYKGKVSDILAAIKDRDLWRDMIANAYKQGT</sequence>
<dbReference type="GO" id="GO:0004519">
    <property type="term" value="F:endonuclease activity"/>
    <property type="evidence" value="ECO:0007669"/>
    <property type="project" value="UniProtKB-KW"/>
</dbReference>
<keyword evidence="2" id="KW-1185">Reference proteome</keyword>
<accession>A0AAV4C2D1</accession>
<keyword evidence="1" id="KW-0540">Nuclease</keyword>
<protein>
    <submittedName>
        <fullName evidence="1">Endonuclease-reverse transcriptase</fullName>
    </submittedName>
</protein>
<organism evidence="1 2">
    <name type="scientific">Plakobranchus ocellatus</name>
    <dbReference type="NCBI Taxonomy" id="259542"/>
    <lineage>
        <taxon>Eukaryota</taxon>
        <taxon>Metazoa</taxon>
        <taxon>Spiralia</taxon>
        <taxon>Lophotrochozoa</taxon>
        <taxon>Mollusca</taxon>
        <taxon>Gastropoda</taxon>
        <taxon>Heterobranchia</taxon>
        <taxon>Euthyneura</taxon>
        <taxon>Panpulmonata</taxon>
        <taxon>Sacoglossa</taxon>
        <taxon>Placobranchoidea</taxon>
        <taxon>Plakobranchidae</taxon>
        <taxon>Plakobranchus</taxon>
    </lineage>
</organism>
<reference evidence="1 2" key="1">
    <citation type="journal article" date="2021" name="Elife">
        <title>Chloroplast acquisition without the gene transfer in kleptoplastic sea slugs, Plakobranchus ocellatus.</title>
        <authorList>
            <person name="Maeda T."/>
            <person name="Takahashi S."/>
            <person name="Yoshida T."/>
            <person name="Shimamura S."/>
            <person name="Takaki Y."/>
            <person name="Nagai Y."/>
            <person name="Toyoda A."/>
            <person name="Suzuki Y."/>
            <person name="Arimoto A."/>
            <person name="Ishii H."/>
            <person name="Satoh N."/>
            <person name="Nishiyama T."/>
            <person name="Hasebe M."/>
            <person name="Maruyama T."/>
            <person name="Minagawa J."/>
            <person name="Obokata J."/>
            <person name="Shigenobu S."/>
        </authorList>
    </citation>
    <scope>NUCLEOTIDE SEQUENCE [LARGE SCALE GENOMIC DNA]</scope>
</reference>
<keyword evidence="1" id="KW-0255">Endonuclease</keyword>